<dbReference type="NCBIfam" id="NF004491">
    <property type="entry name" value="PRK05826.1"/>
    <property type="match status" value="1"/>
</dbReference>
<evidence type="ECO:0000313" key="16">
    <source>
        <dbReference type="EMBL" id="WGK69920.1"/>
    </source>
</evidence>
<feature type="domain" description="Pyruvate kinase barrel" evidence="14">
    <location>
        <begin position="14"/>
        <end position="332"/>
    </location>
</feature>
<dbReference type="Pfam" id="PF02887">
    <property type="entry name" value="PK_C"/>
    <property type="match status" value="1"/>
</dbReference>
<protein>
    <recommendedName>
        <fullName evidence="3 12">Pyruvate kinase</fullName>
        <ecNumber evidence="3 12">2.7.1.40</ecNumber>
    </recommendedName>
</protein>
<accession>A0ABY8MIR4</accession>
<comment type="catalytic activity">
    <reaction evidence="13">
        <text>pyruvate + ATP = phosphoenolpyruvate + ADP + H(+)</text>
        <dbReference type="Rhea" id="RHEA:18157"/>
        <dbReference type="ChEBI" id="CHEBI:15361"/>
        <dbReference type="ChEBI" id="CHEBI:15378"/>
        <dbReference type="ChEBI" id="CHEBI:30616"/>
        <dbReference type="ChEBI" id="CHEBI:58702"/>
        <dbReference type="ChEBI" id="CHEBI:456216"/>
        <dbReference type="EC" id="2.7.1.40"/>
    </reaction>
</comment>
<evidence type="ECO:0000256" key="7">
    <source>
        <dbReference type="ARBA" id="ARBA00022777"/>
    </source>
</evidence>
<dbReference type="EMBL" id="CP123443">
    <property type="protein sequence ID" value="WGK69920.1"/>
    <property type="molecule type" value="Genomic_DNA"/>
</dbReference>
<proteinExistence type="inferred from homology"/>
<evidence type="ECO:0000259" key="14">
    <source>
        <dbReference type="Pfam" id="PF00224"/>
    </source>
</evidence>
<dbReference type="InterPro" id="IPR036918">
    <property type="entry name" value="Pyrv_Knase_C_sf"/>
</dbReference>
<keyword evidence="7 13" id="KW-0418">Kinase</keyword>
<evidence type="ECO:0000256" key="12">
    <source>
        <dbReference type="NCBIfam" id="TIGR01064"/>
    </source>
</evidence>
<dbReference type="PANTHER" id="PTHR11817">
    <property type="entry name" value="PYRUVATE KINASE"/>
    <property type="match status" value="1"/>
</dbReference>
<dbReference type="InterPro" id="IPR040442">
    <property type="entry name" value="Pyrv_kinase-like_dom_sf"/>
</dbReference>
<dbReference type="InterPro" id="IPR001697">
    <property type="entry name" value="Pyr_Knase"/>
</dbReference>
<evidence type="ECO:0000256" key="11">
    <source>
        <dbReference type="ARBA" id="ARBA00023317"/>
    </source>
</evidence>
<evidence type="ECO:0000256" key="5">
    <source>
        <dbReference type="ARBA" id="ARBA00022723"/>
    </source>
</evidence>
<keyword evidence="8" id="KW-0067">ATP-binding</keyword>
<evidence type="ECO:0000313" key="17">
    <source>
        <dbReference type="Proteomes" id="UP001228690"/>
    </source>
</evidence>
<comment type="similarity">
    <text evidence="2 13">Belongs to the pyruvate kinase family.</text>
</comment>
<dbReference type="InterPro" id="IPR015795">
    <property type="entry name" value="Pyrv_Knase_C"/>
</dbReference>
<dbReference type="PRINTS" id="PR01050">
    <property type="entry name" value="PYRUVTKNASE"/>
</dbReference>
<dbReference type="SUPFAM" id="SSF51621">
    <property type="entry name" value="Phosphoenolpyruvate/pyruvate domain"/>
    <property type="match status" value="1"/>
</dbReference>
<evidence type="ECO:0000256" key="9">
    <source>
        <dbReference type="ARBA" id="ARBA00022842"/>
    </source>
</evidence>
<keyword evidence="4 13" id="KW-0808">Transferase</keyword>
<dbReference type="InterPro" id="IPR011037">
    <property type="entry name" value="Pyrv_Knase-like_insert_dom_sf"/>
</dbReference>
<keyword evidence="10 13" id="KW-0324">Glycolysis</keyword>
<dbReference type="RefSeq" id="WP_326928117.1">
    <property type="nucleotide sequence ID" value="NZ_CP123443.1"/>
</dbReference>
<evidence type="ECO:0000256" key="8">
    <source>
        <dbReference type="ARBA" id="ARBA00022840"/>
    </source>
</evidence>
<dbReference type="Pfam" id="PF00224">
    <property type="entry name" value="PK"/>
    <property type="match status" value="1"/>
</dbReference>
<reference evidence="16 17" key="1">
    <citation type="submission" date="2023-04" db="EMBL/GenBank/DDBJ databases">
        <title>Spirochaete genome identified in red abalone sample constitutes a novel genus.</title>
        <authorList>
            <person name="Sharma S.P."/>
            <person name="Purcell C.M."/>
            <person name="Hyde J.R."/>
            <person name="Severin A.J."/>
        </authorList>
    </citation>
    <scope>NUCLEOTIDE SEQUENCE [LARGE SCALE GENOMIC DNA]</scope>
    <source>
        <strain evidence="16 17">SP-2023</strain>
    </source>
</reference>
<evidence type="ECO:0000256" key="3">
    <source>
        <dbReference type="ARBA" id="ARBA00012142"/>
    </source>
</evidence>
<dbReference type="Gene3D" id="2.40.33.10">
    <property type="entry name" value="PK beta-barrel domain-like"/>
    <property type="match status" value="1"/>
</dbReference>
<dbReference type="NCBIfam" id="NF004978">
    <property type="entry name" value="PRK06354.1"/>
    <property type="match status" value="1"/>
</dbReference>
<keyword evidence="17" id="KW-1185">Reference proteome</keyword>
<dbReference type="GO" id="GO:0016301">
    <property type="term" value="F:kinase activity"/>
    <property type="evidence" value="ECO:0007669"/>
    <property type="project" value="UniProtKB-KW"/>
</dbReference>
<evidence type="ECO:0000256" key="6">
    <source>
        <dbReference type="ARBA" id="ARBA00022741"/>
    </source>
</evidence>
<dbReference type="SUPFAM" id="SSF52935">
    <property type="entry name" value="PK C-terminal domain-like"/>
    <property type="match status" value="1"/>
</dbReference>
<dbReference type="InterPro" id="IPR015806">
    <property type="entry name" value="Pyrv_Knase_insert_dom_sf"/>
</dbReference>
<dbReference type="InterPro" id="IPR015793">
    <property type="entry name" value="Pyrv_Knase_brl"/>
</dbReference>
<keyword evidence="6" id="KW-0547">Nucleotide-binding</keyword>
<dbReference type="EC" id="2.7.1.40" evidence="3 12"/>
<evidence type="ECO:0000256" key="13">
    <source>
        <dbReference type="RuleBase" id="RU000504"/>
    </source>
</evidence>
<dbReference type="SUPFAM" id="SSF50800">
    <property type="entry name" value="PK beta-barrel domain-like"/>
    <property type="match status" value="1"/>
</dbReference>
<dbReference type="Proteomes" id="UP001228690">
    <property type="component" value="Chromosome"/>
</dbReference>
<evidence type="ECO:0000256" key="1">
    <source>
        <dbReference type="ARBA" id="ARBA00004997"/>
    </source>
</evidence>
<keyword evidence="11 16" id="KW-0670">Pyruvate</keyword>
<dbReference type="GO" id="GO:0004743">
    <property type="term" value="F:pyruvate kinase activity"/>
    <property type="evidence" value="ECO:0007669"/>
    <property type="project" value="UniProtKB-EC"/>
</dbReference>
<sequence>MESMVEKALKCAPKVVCTIGPVSDSEEQIRSLMKVGMNIVRLNFSHGDHASHRANVGKIRRIAKEMNVNIGILQDLQGPKIRMNATIPEGGVPLVMGQDIVLAASKHQLPLEEALPVDYDFLAEDLKATENILFADGKMAARVKSIEGKKVVCEVTKPGILLKRKGVNMPESCLRIPAMTEKDKSDLKFGIELGVDFVALSFVRNPEDVQPILDAFRELKQPPLLLAKIEKPQAVQNFDAILNKLDGIMVARGDLGVEMPMVELPSTQKMLISKARAAGKFVITATQMLLSMVESSLPTRAEVSDVANAMYDGTDAVMLSDETAAGKYPIESCRTMVEIAESTTPHLKRLIKPKPEVLNYCRKLDNYEIPIGYSACTLAADTNAKFIVACTGSGQTARAVARFRPTCPVIGLTRNPIAYNQLSVTWGVFPIMTDAATNTDELFENVRKALTKYELVEKGDHLVVTAGIPLGISGYSNLLHVLTI</sequence>
<feature type="domain" description="Pyruvate kinase C-terminal" evidence="15">
    <location>
        <begin position="371"/>
        <end position="482"/>
    </location>
</feature>
<keyword evidence="5" id="KW-0479">Metal-binding</keyword>
<gene>
    <name evidence="16" type="primary">pyk</name>
    <name evidence="16" type="ORF">P0082_03415</name>
</gene>
<organism evidence="16 17">
    <name type="scientific">Candidatus Haliotispira prima</name>
    <dbReference type="NCBI Taxonomy" id="3034016"/>
    <lineage>
        <taxon>Bacteria</taxon>
        <taxon>Pseudomonadati</taxon>
        <taxon>Spirochaetota</taxon>
        <taxon>Spirochaetia</taxon>
        <taxon>Spirochaetales</taxon>
        <taxon>Spirochaetaceae</taxon>
        <taxon>Candidatus Haliotispira</taxon>
    </lineage>
</organism>
<dbReference type="Gene3D" id="3.20.20.60">
    <property type="entry name" value="Phosphoenolpyruvate-binding domains"/>
    <property type="match status" value="1"/>
</dbReference>
<evidence type="ECO:0000256" key="4">
    <source>
        <dbReference type="ARBA" id="ARBA00022679"/>
    </source>
</evidence>
<dbReference type="NCBIfam" id="TIGR01064">
    <property type="entry name" value="pyruv_kin"/>
    <property type="match status" value="1"/>
</dbReference>
<keyword evidence="9 13" id="KW-0460">Magnesium</keyword>
<dbReference type="InterPro" id="IPR015813">
    <property type="entry name" value="Pyrv/PenolPyrv_kinase-like_dom"/>
</dbReference>
<name>A0ABY8MIR4_9SPIO</name>
<dbReference type="Gene3D" id="3.40.1380.20">
    <property type="entry name" value="Pyruvate kinase, C-terminal domain"/>
    <property type="match status" value="1"/>
</dbReference>
<comment type="pathway">
    <text evidence="1 13">Carbohydrate degradation; glycolysis; pyruvate from D-glyceraldehyde 3-phosphate: step 5/5.</text>
</comment>
<evidence type="ECO:0000259" key="15">
    <source>
        <dbReference type="Pfam" id="PF02887"/>
    </source>
</evidence>
<evidence type="ECO:0000256" key="2">
    <source>
        <dbReference type="ARBA" id="ARBA00008663"/>
    </source>
</evidence>
<evidence type="ECO:0000256" key="10">
    <source>
        <dbReference type="ARBA" id="ARBA00023152"/>
    </source>
</evidence>